<dbReference type="PANTHER" id="PTHR47183">
    <property type="entry name" value="GLUCOSE-1-PHOSPHATE CYTIDYLYLTRANSFERASE-RELATED"/>
    <property type="match status" value="1"/>
</dbReference>
<reference evidence="1" key="1">
    <citation type="journal article" date="2014" name="Front. Microbiol.">
        <title>High frequency of phylogenetically diverse reductive dehalogenase-homologous genes in deep subseafloor sedimentary metagenomes.</title>
        <authorList>
            <person name="Kawai M."/>
            <person name="Futagami T."/>
            <person name="Toyoda A."/>
            <person name="Takaki Y."/>
            <person name="Nishi S."/>
            <person name="Hori S."/>
            <person name="Arai W."/>
            <person name="Tsubouchi T."/>
            <person name="Morono Y."/>
            <person name="Uchiyama I."/>
            <person name="Ito T."/>
            <person name="Fujiyama A."/>
            <person name="Inagaki F."/>
            <person name="Takami H."/>
        </authorList>
    </citation>
    <scope>NUCLEOTIDE SEQUENCE</scope>
    <source>
        <strain evidence="1">Expedition CK06-06</strain>
    </source>
</reference>
<name>X1D743_9ZZZZ</name>
<dbReference type="Gene3D" id="3.90.550.10">
    <property type="entry name" value="Spore Coat Polysaccharide Biosynthesis Protein SpsA, Chain A"/>
    <property type="match status" value="1"/>
</dbReference>
<sequence>MKRIEKYVDSDNFMVTYGDGVANINIKELVDFHQSHGKLATLTGVFPLSRFGELIIKGKQVSSFREKPQSSGGFMSTYNASPFEPSRHQVVIVDSC</sequence>
<evidence type="ECO:0000313" key="1">
    <source>
        <dbReference type="EMBL" id="GAH16022.1"/>
    </source>
</evidence>
<dbReference type="InterPro" id="IPR029044">
    <property type="entry name" value="Nucleotide-diphossugar_trans"/>
</dbReference>
<dbReference type="InterPro" id="IPR013446">
    <property type="entry name" value="G1P_cyt_trans-like"/>
</dbReference>
<comment type="caution">
    <text evidence="1">The sequence shown here is derived from an EMBL/GenBank/DDBJ whole genome shotgun (WGS) entry which is preliminary data.</text>
</comment>
<accession>X1D743</accession>
<protein>
    <submittedName>
        <fullName evidence="1">Uncharacterized protein</fullName>
    </submittedName>
</protein>
<proteinExistence type="predicted"/>
<dbReference type="AlphaFoldDB" id="X1D743"/>
<dbReference type="PANTHER" id="PTHR47183:SF1">
    <property type="entry name" value="GLUCOSE-1-PHOSPHATE CYTIDYLYLTRANSFERASE"/>
    <property type="match status" value="1"/>
</dbReference>
<gene>
    <name evidence="1" type="ORF">S01H4_52924</name>
</gene>
<dbReference type="GO" id="GO:0047343">
    <property type="term" value="F:glucose-1-phosphate cytidylyltransferase activity"/>
    <property type="evidence" value="ECO:0007669"/>
    <property type="project" value="InterPro"/>
</dbReference>
<dbReference type="EMBL" id="BART01030284">
    <property type="protein sequence ID" value="GAH16022.1"/>
    <property type="molecule type" value="Genomic_DNA"/>
</dbReference>
<organism evidence="1">
    <name type="scientific">marine sediment metagenome</name>
    <dbReference type="NCBI Taxonomy" id="412755"/>
    <lineage>
        <taxon>unclassified sequences</taxon>
        <taxon>metagenomes</taxon>
        <taxon>ecological metagenomes</taxon>
    </lineage>
</organism>
<dbReference type="SUPFAM" id="SSF53448">
    <property type="entry name" value="Nucleotide-diphospho-sugar transferases"/>
    <property type="match status" value="1"/>
</dbReference>